<dbReference type="Proteomes" id="UP000198607">
    <property type="component" value="Unassembled WGS sequence"/>
</dbReference>
<dbReference type="InterPro" id="IPR005175">
    <property type="entry name" value="PPC_dom"/>
</dbReference>
<keyword evidence="3" id="KW-1185">Reference proteome</keyword>
<sequence length="158" mass="16848">MENKGLSYKEYSQGRRFLVKILPGESLVARIADMIKVEKIQAAVVLSAIGSVKNVKLKDIKSGAKLPITPARLVTHDIEGPLELLGISGNIVPAEGEGIDCHLHIMASKASGDVVGGHMFEAEVFATCEIVLVELVLDGVERHLSKEGGTPTIFFTGA</sequence>
<proteinExistence type="predicted"/>
<dbReference type="EMBL" id="FNCY01000022">
    <property type="protein sequence ID" value="SDI58343.1"/>
    <property type="molecule type" value="Genomic_DNA"/>
</dbReference>
<feature type="domain" description="PPC" evidence="1">
    <location>
        <begin position="11"/>
        <end position="156"/>
    </location>
</feature>
<evidence type="ECO:0000313" key="3">
    <source>
        <dbReference type="Proteomes" id="UP000198607"/>
    </source>
</evidence>
<dbReference type="PANTHER" id="PTHR34988:SF1">
    <property type="entry name" value="DNA-BINDING PROTEIN"/>
    <property type="match status" value="1"/>
</dbReference>
<dbReference type="Gene3D" id="3.30.1330.80">
    <property type="entry name" value="Hypothetical protein, similar to alpha- acetolactate decarboxylase, domain 2"/>
    <property type="match status" value="1"/>
</dbReference>
<protein>
    <recommendedName>
        <fullName evidence="1">PPC domain-containing protein</fullName>
    </recommendedName>
</protein>
<name>A0A1G8LRT6_9RHOO</name>
<gene>
    <name evidence="2" type="ORF">SAMN05660652_03690</name>
</gene>
<dbReference type="STRING" id="83767.SAMN05660652_03690"/>
<dbReference type="SUPFAM" id="SSF117856">
    <property type="entry name" value="AF0104/ALDC/Ptd012-like"/>
    <property type="match status" value="1"/>
</dbReference>
<dbReference type="CDD" id="cd11378">
    <property type="entry name" value="DUF296"/>
    <property type="match status" value="1"/>
</dbReference>
<evidence type="ECO:0000259" key="1">
    <source>
        <dbReference type="PROSITE" id="PS51742"/>
    </source>
</evidence>
<evidence type="ECO:0000313" key="2">
    <source>
        <dbReference type="EMBL" id="SDI58343.1"/>
    </source>
</evidence>
<dbReference type="PROSITE" id="PS51742">
    <property type="entry name" value="PPC"/>
    <property type="match status" value="1"/>
</dbReference>
<dbReference type="AlphaFoldDB" id="A0A1G8LRT6"/>
<dbReference type="PANTHER" id="PTHR34988">
    <property type="entry name" value="PROTEIN, PUTATIVE-RELATED"/>
    <property type="match status" value="1"/>
</dbReference>
<dbReference type="OrthoDB" id="9791702at2"/>
<organism evidence="2 3">
    <name type="scientific">Propionivibrio dicarboxylicus</name>
    <dbReference type="NCBI Taxonomy" id="83767"/>
    <lineage>
        <taxon>Bacteria</taxon>
        <taxon>Pseudomonadati</taxon>
        <taxon>Pseudomonadota</taxon>
        <taxon>Betaproteobacteria</taxon>
        <taxon>Rhodocyclales</taxon>
        <taxon>Rhodocyclaceae</taxon>
        <taxon>Propionivibrio</taxon>
    </lineage>
</organism>
<dbReference type="Pfam" id="PF03479">
    <property type="entry name" value="PCC"/>
    <property type="match status" value="1"/>
</dbReference>
<reference evidence="2 3" key="1">
    <citation type="submission" date="2016-10" db="EMBL/GenBank/DDBJ databases">
        <authorList>
            <person name="de Groot N.N."/>
        </authorList>
    </citation>
    <scope>NUCLEOTIDE SEQUENCE [LARGE SCALE GENOMIC DNA]</scope>
    <source>
        <strain evidence="2 3">DSM 5885</strain>
    </source>
</reference>
<accession>A0A1G8LRT6</accession>